<dbReference type="Pfam" id="PF13778">
    <property type="entry name" value="DUF4174"/>
    <property type="match status" value="1"/>
</dbReference>
<dbReference type="Proteomes" id="UP000199647">
    <property type="component" value="Unassembled WGS sequence"/>
</dbReference>
<dbReference type="STRING" id="1855383.SAMN05216548_11355"/>
<dbReference type="OrthoDB" id="7362103at2"/>
<sequence>MLRSVTIAAAATLGLGIAAAGAAPLVSLRWNNRVLLIHAGAADDSRLAEEKRRIASAHAELADRDMVVIAQVGAAEPELLYGSAPKGAVASFRTAPAEPGFQIVLIGKDGGEKGRWSEPVAMNEVFGLIDAMPMRRAEAARKSG</sequence>
<reference evidence="3 4" key="1">
    <citation type="submission" date="2016-10" db="EMBL/GenBank/DDBJ databases">
        <authorList>
            <person name="de Groot N.N."/>
        </authorList>
    </citation>
    <scope>NUCLEOTIDE SEQUENCE [LARGE SCALE GENOMIC DNA]</scope>
    <source>
        <strain evidence="3 4">A52C2</strain>
    </source>
</reference>
<dbReference type="AlphaFoldDB" id="A0A1H9MC12"/>
<evidence type="ECO:0000256" key="1">
    <source>
        <dbReference type="ARBA" id="ARBA00022729"/>
    </source>
</evidence>
<name>A0A1H9MC12_9HYPH</name>
<evidence type="ECO:0000313" key="3">
    <source>
        <dbReference type="EMBL" id="SER21238.1"/>
    </source>
</evidence>
<organism evidence="3 4">
    <name type="scientific">Faunimonas pinastri</name>
    <dbReference type="NCBI Taxonomy" id="1855383"/>
    <lineage>
        <taxon>Bacteria</taxon>
        <taxon>Pseudomonadati</taxon>
        <taxon>Pseudomonadota</taxon>
        <taxon>Alphaproteobacteria</taxon>
        <taxon>Hyphomicrobiales</taxon>
        <taxon>Afifellaceae</taxon>
        <taxon>Faunimonas</taxon>
    </lineage>
</organism>
<protein>
    <recommendedName>
        <fullName evidence="2">DUF4174 domain-containing protein</fullName>
    </recommendedName>
</protein>
<evidence type="ECO:0000313" key="4">
    <source>
        <dbReference type="Proteomes" id="UP000199647"/>
    </source>
</evidence>
<dbReference type="InterPro" id="IPR025232">
    <property type="entry name" value="DUF4174"/>
</dbReference>
<keyword evidence="4" id="KW-1185">Reference proteome</keyword>
<evidence type="ECO:0000259" key="2">
    <source>
        <dbReference type="Pfam" id="PF13778"/>
    </source>
</evidence>
<dbReference type="EMBL" id="FOFG01000013">
    <property type="protein sequence ID" value="SER21238.1"/>
    <property type="molecule type" value="Genomic_DNA"/>
</dbReference>
<gene>
    <name evidence="3" type="ORF">SAMN05216548_11355</name>
</gene>
<proteinExistence type="predicted"/>
<keyword evidence="1" id="KW-0732">Signal</keyword>
<feature type="domain" description="DUF4174" evidence="2">
    <location>
        <begin position="25"/>
        <end position="138"/>
    </location>
</feature>
<accession>A0A1H9MC12</accession>
<dbReference type="RefSeq" id="WP_092498239.1">
    <property type="nucleotide sequence ID" value="NZ_FOFG01000013.1"/>
</dbReference>